<sequence length="301" mass="31872">MLNQQFPQPVRWMLDGLVLGDVDPEGREWLVTGDTGWFDGPAPRTERTARSGDGSFRGRAHRDERVITLEGVCACPSPESRRAAQRLITGICPDGDRLYELAGIEDGHRLGADVELDAAPSAAPISDTVFRWSLQLAAPDPRLYAPWESTSTGMPLPGAGGVDATDPGVDATEPGVDAGEPANTGIARVYNGGNAPTSPLLTIRGPISRPVVRAVDSGTTLSYSGELGPADFLIINTGAFTAQGYPGYQPLLGGTANRRSLLTRDGPWPEISPGGTEGFALSADAINTDALLIVEHRQAWY</sequence>
<evidence type="ECO:0000313" key="2">
    <source>
        <dbReference type="EMBL" id="SDZ51144.1"/>
    </source>
</evidence>
<protein>
    <submittedName>
        <fullName evidence="2">Phage tail protein</fullName>
    </submittedName>
</protein>
<gene>
    <name evidence="2" type="ORF">SAMN05216215_10878</name>
</gene>
<dbReference type="Proteomes" id="UP000199529">
    <property type="component" value="Unassembled WGS sequence"/>
</dbReference>
<reference evidence="3" key="1">
    <citation type="submission" date="2016-10" db="EMBL/GenBank/DDBJ databases">
        <authorList>
            <person name="Varghese N."/>
            <person name="Submissions S."/>
        </authorList>
    </citation>
    <scope>NUCLEOTIDE SEQUENCE [LARGE SCALE GENOMIC DNA]</scope>
    <source>
        <strain evidence="3">CGMCC 4.3530</strain>
    </source>
</reference>
<dbReference type="AlphaFoldDB" id="A0A1H3TLM0"/>
<dbReference type="STRING" id="418495.SAMN05216215_10878"/>
<name>A0A1H3TLM0_9PSEU</name>
<feature type="region of interest" description="Disordered" evidence="1">
    <location>
        <begin position="35"/>
        <end position="57"/>
    </location>
</feature>
<accession>A0A1H3TLM0</accession>
<organism evidence="2 3">
    <name type="scientific">Saccharopolyspora shandongensis</name>
    <dbReference type="NCBI Taxonomy" id="418495"/>
    <lineage>
        <taxon>Bacteria</taxon>
        <taxon>Bacillati</taxon>
        <taxon>Actinomycetota</taxon>
        <taxon>Actinomycetes</taxon>
        <taxon>Pseudonocardiales</taxon>
        <taxon>Pseudonocardiaceae</taxon>
        <taxon>Saccharopolyspora</taxon>
    </lineage>
</organism>
<proteinExistence type="predicted"/>
<evidence type="ECO:0000313" key="3">
    <source>
        <dbReference type="Proteomes" id="UP000199529"/>
    </source>
</evidence>
<evidence type="ECO:0000256" key="1">
    <source>
        <dbReference type="SAM" id="MobiDB-lite"/>
    </source>
</evidence>
<keyword evidence="3" id="KW-1185">Reference proteome</keyword>
<dbReference type="EMBL" id="FNOK01000087">
    <property type="protein sequence ID" value="SDZ51144.1"/>
    <property type="molecule type" value="Genomic_DNA"/>
</dbReference>